<comment type="similarity">
    <text evidence="6">Belongs to the DEAD box helicase family.</text>
</comment>
<dbReference type="OrthoDB" id="3370at2759"/>
<evidence type="ECO:0000313" key="10">
    <source>
        <dbReference type="EMBL" id="KAF9878908.1"/>
    </source>
</evidence>
<feature type="region of interest" description="Disordered" evidence="7">
    <location>
        <begin position="1"/>
        <end position="212"/>
    </location>
</feature>
<dbReference type="InterPro" id="IPR014001">
    <property type="entry name" value="Helicase_ATP-bd"/>
</dbReference>
<evidence type="ECO:0000256" key="6">
    <source>
        <dbReference type="RuleBase" id="RU365068"/>
    </source>
</evidence>
<evidence type="ECO:0000259" key="8">
    <source>
        <dbReference type="PROSITE" id="PS51192"/>
    </source>
</evidence>
<accession>A0A9P6LMK0</accession>
<evidence type="ECO:0000313" key="11">
    <source>
        <dbReference type="Proteomes" id="UP000781932"/>
    </source>
</evidence>
<feature type="compositionally biased region" description="Polar residues" evidence="7">
    <location>
        <begin position="35"/>
        <end position="55"/>
    </location>
</feature>
<evidence type="ECO:0000259" key="9">
    <source>
        <dbReference type="PROSITE" id="PS51194"/>
    </source>
</evidence>
<feature type="compositionally biased region" description="Pro residues" evidence="7">
    <location>
        <begin position="18"/>
        <end position="33"/>
    </location>
</feature>
<dbReference type="RefSeq" id="XP_038748369.1">
    <property type="nucleotide sequence ID" value="XM_038886527.1"/>
</dbReference>
<dbReference type="EMBL" id="JAATWM020000009">
    <property type="protein sequence ID" value="KAF9878908.1"/>
    <property type="molecule type" value="Genomic_DNA"/>
</dbReference>
<dbReference type="Pfam" id="PF00271">
    <property type="entry name" value="Helicase_C"/>
    <property type="match status" value="1"/>
</dbReference>
<dbReference type="CDD" id="cd17956">
    <property type="entry name" value="DEADc_DDX51"/>
    <property type="match status" value="1"/>
</dbReference>
<keyword evidence="4 6" id="KW-0067">ATP-binding</keyword>
<feature type="compositionally biased region" description="Basic and acidic residues" evidence="7">
    <location>
        <begin position="228"/>
        <end position="240"/>
    </location>
</feature>
<dbReference type="GO" id="GO:0003724">
    <property type="term" value="F:RNA helicase activity"/>
    <property type="evidence" value="ECO:0007669"/>
    <property type="project" value="UniProtKB-EC"/>
</dbReference>
<feature type="compositionally biased region" description="Acidic residues" evidence="7">
    <location>
        <begin position="241"/>
        <end position="250"/>
    </location>
</feature>
<name>A0A9P6LMK0_9PEZI</name>
<dbReference type="InterPro" id="IPR027417">
    <property type="entry name" value="P-loop_NTPase"/>
</dbReference>
<comment type="catalytic activity">
    <reaction evidence="6">
        <text>ATP + H2O = ADP + phosphate + H(+)</text>
        <dbReference type="Rhea" id="RHEA:13065"/>
        <dbReference type="ChEBI" id="CHEBI:15377"/>
        <dbReference type="ChEBI" id="CHEBI:15378"/>
        <dbReference type="ChEBI" id="CHEBI:30616"/>
        <dbReference type="ChEBI" id="CHEBI:43474"/>
        <dbReference type="ChEBI" id="CHEBI:456216"/>
        <dbReference type="EC" id="3.6.4.13"/>
    </reaction>
</comment>
<dbReference type="InterPro" id="IPR001650">
    <property type="entry name" value="Helicase_C-like"/>
</dbReference>
<feature type="domain" description="Helicase ATP-binding" evidence="8">
    <location>
        <begin position="327"/>
        <end position="571"/>
    </location>
</feature>
<feature type="region of interest" description="Disordered" evidence="7">
    <location>
        <begin position="228"/>
        <end position="262"/>
    </location>
</feature>
<keyword evidence="3 6" id="KW-0347">Helicase</keyword>
<evidence type="ECO:0000256" key="7">
    <source>
        <dbReference type="SAM" id="MobiDB-lite"/>
    </source>
</evidence>
<comment type="caution">
    <text evidence="10">The sequence shown here is derived from an EMBL/GenBank/DDBJ whole genome shotgun (WGS) entry which is preliminary data.</text>
</comment>
<feature type="region of interest" description="Disordered" evidence="7">
    <location>
        <begin position="626"/>
        <end position="688"/>
    </location>
</feature>
<dbReference type="InterPro" id="IPR000629">
    <property type="entry name" value="RNA-helicase_DEAD-box_CS"/>
</dbReference>
<dbReference type="SMART" id="SM00487">
    <property type="entry name" value="DEXDc"/>
    <property type="match status" value="1"/>
</dbReference>
<evidence type="ECO:0000256" key="5">
    <source>
        <dbReference type="ARBA" id="ARBA00022884"/>
    </source>
</evidence>
<reference evidence="10" key="1">
    <citation type="submission" date="2020-03" db="EMBL/GenBank/DDBJ databases">
        <authorList>
            <person name="He L."/>
        </authorList>
    </citation>
    <scope>NUCLEOTIDE SEQUENCE</scope>
    <source>
        <strain evidence="10">CkLH20</strain>
    </source>
</reference>
<evidence type="ECO:0000256" key="4">
    <source>
        <dbReference type="ARBA" id="ARBA00022840"/>
    </source>
</evidence>
<feature type="compositionally biased region" description="Low complexity" evidence="7">
    <location>
        <begin position="640"/>
        <end position="688"/>
    </location>
</feature>
<keyword evidence="2 6" id="KW-0378">Hydrolase</keyword>
<feature type="domain" description="Helicase C-terminal" evidence="9">
    <location>
        <begin position="688"/>
        <end position="836"/>
    </location>
</feature>
<evidence type="ECO:0000256" key="3">
    <source>
        <dbReference type="ARBA" id="ARBA00022806"/>
    </source>
</evidence>
<reference evidence="10" key="2">
    <citation type="submission" date="2020-11" db="EMBL/GenBank/DDBJ databases">
        <title>Whole genome sequencing of Colletotrichum sp.</title>
        <authorList>
            <person name="Li H."/>
        </authorList>
    </citation>
    <scope>NUCLEOTIDE SEQUENCE</scope>
    <source>
        <strain evidence="10">CkLH20</strain>
    </source>
</reference>
<dbReference type="EC" id="3.6.4.13" evidence="6"/>
<dbReference type="AlphaFoldDB" id="A0A9P6LMK0"/>
<comment type="domain">
    <text evidence="6">The Q motif is unique to and characteristic of the DEAD box family of RNA helicases and controls ATP binding and hydrolysis.</text>
</comment>
<dbReference type="PANTHER" id="PTHR24031">
    <property type="entry name" value="RNA HELICASE"/>
    <property type="match status" value="1"/>
</dbReference>
<proteinExistence type="inferred from homology"/>
<dbReference type="InterPro" id="IPR011545">
    <property type="entry name" value="DEAD/DEAH_box_helicase_dom"/>
</dbReference>
<dbReference type="GO" id="GO:0016787">
    <property type="term" value="F:hydrolase activity"/>
    <property type="evidence" value="ECO:0007669"/>
    <property type="project" value="UniProtKB-KW"/>
</dbReference>
<gene>
    <name evidence="10" type="ORF">CkaCkLH20_03808</name>
</gene>
<evidence type="ECO:0000256" key="1">
    <source>
        <dbReference type="ARBA" id="ARBA00022741"/>
    </source>
</evidence>
<keyword evidence="5 6" id="KW-0694">RNA-binding</keyword>
<dbReference type="GO" id="GO:0005524">
    <property type="term" value="F:ATP binding"/>
    <property type="evidence" value="ECO:0007669"/>
    <property type="project" value="UniProtKB-UniRule"/>
</dbReference>
<dbReference type="Gene3D" id="3.40.50.300">
    <property type="entry name" value="P-loop containing nucleotide triphosphate hydrolases"/>
    <property type="match status" value="2"/>
</dbReference>
<dbReference type="GeneID" id="62159601"/>
<dbReference type="PROSITE" id="PS51192">
    <property type="entry name" value="HELICASE_ATP_BIND_1"/>
    <property type="match status" value="1"/>
</dbReference>
<dbReference type="Proteomes" id="UP000781932">
    <property type="component" value="Unassembled WGS sequence"/>
</dbReference>
<dbReference type="SMART" id="SM00490">
    <property type="entry name" value="HELICc"/>
    <property type="match status" value="1"/>
</dbReference>
<dbReference type="PROSITE" id="PS51194">
    <property type="entry name" value="HELICASE_CTER"/>
    <property type="match status" value="1"/>
</dbReference>
<dbReference type="Pfam" id="PF00270">
    <property type="entry name" value="DEAD"/>
    <property type="match status" value="2"/>
</dbReference>
<evidence type="ECO:0000256" key="2">
    <source>
        <dbReference type="ARBA" id="ARBA00022801"/>
    </source>
</evidence>
<dbReference type="SUPFAM" id="SSF52540">
    <property type="entry name" value="P-loop containing nucleoside triphosphate hydrolases"/>
    <property type="match status" value="2"/>
</dbReference>
<comment type="function">
    <text evidence="6">RNA helicase.</text>
</comment>
<keyword evidence="1 6" id="KW-0547">Nucleotide-binding</keyword>
<organism evidence="10 11">
    <name type="scientific">Colletotrichum karsti</name>
    <dbReference type="NCBI Taxonomy" id="1095194"/>
    <lineage>
        <taxon>Eukaryota</taxon>
        <taxon>Fungi</taxon>
        <taxon>Dikarya</taxon>
        <taxon>Ascomycota</taxon>
        <taxon>Pezizomycotina</taxon>
        <taxon>Sordariomycetes</taxon>
        <taxon>Hypocreomycetidae</taxon>
        <taxon>Glomerellales</taxon>
        <taxon>Glomerellaceae</taxon>
        <taxon>Colletotrichum</taxon>
        <taxon>Colletotrichum boninense species complex</taxon>
    </lineage>
</organism>
<dbReference type="PROSITE" id="PS00039">
    <property type="entry name" value="DEAD_ATP_HELICASE"/>
    <property type="match status" value="1"/>
</dbReference>
<keyword evidence="11" id="KW-1185">Reference proteome</keyword>
<feature type="compositionally biased region" description="Basic and acidic residues" evidence="7">
    <location>
        <begin position="155"/>
        <end position="168"/>
    </location>
</feature>
<dbReference type="GO" id="GO:0003723">
    <property type="term" value="F:RNA binding"/>
    <property type="evidence" value="ECO:0007669"/>
    <property type="project" value="UniProtKB-UniRule"/>
</dbReference>
<protein>
    <recommendedName>
        <fullName evidence="6">ATP-dependent RNA helicase</fullName>
        <ecNumber evidence="6">3.6.4.13</ecNumber>
    </recommendedName>
</protein>
<sequence length="866" mass="94351">MYNRYVPPKKNKEAQAPVQPPVPQSAPPAPEPAPTWTNENAATGTVTAGDSTSSPYARFVPSKKKSRTSLASVAQHDAEVLSPATKRKHEVEVEAEAEVEETPAKKKKSRKSEEVAPLEEAGSTPSKESKKEKKSKKSKKVVDSDADEESAGDAMDTREDEKTESDEKKRKKKRASDEEEEDVVKEKKDKSKKKKKKSEEALAETEDDGVAARHKAVLAKASKYLKKAADTAHDEVPDKMDVDEEEEEVEEHGLEPLPQPEPVALDTSKPSYETLPPWLAAPIRVAPDTRTPFADIGINPKAAEILESKGFKDAFAVQTAALPLLLPSCKHRQGDLLVAAATGSGKTLAYALPIVRDISQGTVTRLRALVVLPTRELVKQAQEVFELCASAFDGRDQKRVRVGVAIGSQQLKYEQGNLVEKEEKYDPNAYRAANQRELEAWKDVEESVLEADEAVQRTEAGSLPDHVVDYASKVDVLICTPGRLVEHIKLTPGFSLDYVRWLVVDEADKLLAQSFQGWLDVVMSKLRTNKFSARDFPDSNLSGVRKVVLSATLTRDLSLLSGLQLRRPQLIVLEGQQADGTAPIAEHTLPTLLKESAIRVHDANLKPLYLIDLLLDGHLMSETATKAESTTTAQDDDDATSSSDGSSDTSSDASSDTSSEAGSDTSSDSDSSSDSDTSSEASETKATTSTKPFATTALIFTKSNEAALRLSRLISLLHPELAPYIATLTSTQKTSDRRRALRAFAAKRLRLLVASDLVARGIDLSQLDNVINYDLPASAAGYVHRVGRTARAGRAGAAWTLVEDGESGWFWGKIAKPSSGIRRSAKVDRLRIGDPDSGGFGDERVQKYEEALEKLGKEAGEARRQR</sequence>